<keyword evidence="5 10" id="KW-0808">Transferase</keyword>
<dbReference type="InterPro" id="IPR014776">
    <property type="entry name" value="4pyrrole_Mease_sub2"/>
</dbReference>
<dbReference type="InterPro" id="IPR000878">
    <property type="entry name" value="4pyrrol_Mease"/>
</dbReference>
<accession>A0A7Z0M552</accession>
<dbReference type="GO" id="GO:0009236">
    <property type="term" value="P:cobalamin biosynthetic process"/>
    <property type="evidence" value="ECO:0007669"/>
    <property type="project" value="UniProtKB-UniRule"/>
</dbReference>
<dbReference type="PANTHER" id="PTHR43467">
    <property type="entry name" value="COBALT-PRECORRIN-2 C(20)-METHYLTRANSFERASE"/>
    <property type="match status" value="1"/>
</dbReference>
<dbReference type="Gene3D" id="3.30.950.10">
    <property type="entry name" value="Methyltransferase, Cobalt-precorrin-4 Transmethylase, Domain 2"/>
    <property type="match status" value="1"/>
</dbReference>
<dbReference type="PANTHER" id="PTHR43467:SF2">
    <property type="entry name" value="COBALT-PRECORRIN-2 C(20)-METHYLTRANSFERASE"/>
    <property type="match status" value="1"/>
</dbReference>
<dbReference type="PIRSF" id="PIRSF036427">
    <property type="entry name" value="Precrrn-2_mtase"/>
    <property type="match status" value="1"/>
</dbReference>
<evidence type="ECO:0000256" key="5">
    <source>
        <dbReference type="ARBA" id="ARBA00022679"/>
    </source>
</evidence>
<dbReference type="OrthoDB" id="9804789at2"/>
<evidence type="ECO:0000313" key="10">
    <source>
        <dbReference type="EMBL" id="NYS95640.1"/>
    </source>
</evidence>
<reference evidence="9 11" key="1">
    <citation type="submission" date="2019-12" db="EMBL/GenBank/DDBJ databases">
        <title>Microbes associate with the intestines of laboratory mice.</title>
        <authorList>
            <person name="Navarre W."/>
            <person name="Wong E."/>
        </authorList>
    </citation>
    <scope>NUCLEOTIDE SEQUENCE [LARGE SCALE GENOMIC DNA]</scope>
    <source>
        <strain evidence="9 11">NM51_B2-22</strain>
    </source>
</reference>
<dbReference type="EMBL" id="JACBXX010000022">
    <property type="protein sequence ID" value="NYS95640.1"/>
    <property type="molecule type" value="Genomic_DNA"/>
</dbReference>
<evidence type="ECO:0000313" key="9">
    <source>
        <dbReference type="EMBL" id="MVX58094.1"/>
    </source>
</evidence>
<evidence type="ECO:0000256" key="3">
    <source>
        <dbReference type="ARBA" id="ARBA00022573"/>
    </source>
</evidence>
<dbReference type="GO" id="GO:0043781">
    <property type="term" value="F:cobalt-factor II C20-methyltransferase activity"/>
    <property type="evidence" value="ECO:0007669"/>
    <property type="project" value="UniProtKB-EC"/>
</dbReference>
<dbReference type="SUPFAM" id="SSF53790">
    <property type="entry name" value="Tetrapyrrole methylase"/>
    <property type="match status" value="1"/>
</dbReference>
<evidence type="ECO:0000313" key="11">
    <source>
        <dbReference type="Proteomes" id="UP000461595"/>
    </source>
</evidence>
<dbReference type="InterPro" id="IPR014777">
    <property type="entry name" value="4pyrrole_Mease_sub1"/>
</dbReference>
<dbReference type="GO" id="GO:0032259">
    <property type="term" value="P:methylation"/>
    <property type="evidence" value="ECO:0007669"/>
    <property type="project" value="UniProtKB-KW"/>
</dbReference>
<dbReference type="EMBL" id="WSRS01000001">
    <property type="protein sequence ID" value="MVX58094.1"/>
    <property type="molecule type" value="Genomic_DNA"/>
</dbReference>
<dbReference type="InterPro" id="IPR012382">
    <property type="entry name" value="CobI/CbiL"/>
</dbReference>
<keyword evidence="4 10" id="KW-0489">Methyltransferase</keyword>
<comment type="pathway">
    <text evidence="1">Cofactor biosynthesis; adenosylcobalamin biosynthesis.</text>
</comment>
<reference evidence="10 12" key="2">
    <citation type="submission" date="2020-07" db="EMBL/GenBank/DDBJ databases">
        <title>MOT database genomes.</title>
        <authorList>
            <person name="Joseph S."/>
            <person name="Aduse-Opoku J."/>
            <person name="Hashim A."/>
            <person name="Wade W."/>
            <person name="Curtis M."/>
        </authorList>
    </citation>
    <scope>NUCLEOTIDE SEQUENCE [LARGE SCALE GENOMIC DNA]</scope>
    <source>
        <strain evidence="10 12">STR</strain>
    </source>
</reference>
<evidence type="ECO:0000313" key="12">
    <source>
        <dbReference type="Proteomes" id="UP000589521"/>
    </source>
</evidence>
<dbReference type="AlphaFoldDB" id="A0A7Z0M552"/>
<dbReference type="Proteomes" id="UP000461595">
    <property type="component" value="Unassembled WGS sequence"/>
</dbReference>
<comment type="caution">
    <text evidence="10">The sequence shown here is derived from an EMBL/GenBank/DDBJ whole genome shotgun (WGS) entry which is preliminary data.</text>
</comment>
<dbReference type="UniPathway" id="UPA00148"/>
<sequence length="233" mass="25728">MAKFYGIGVGPGDSDLVTVKAVQCLANLDILYTPESRKNGKSLALSIVEPHLSPQLCIKQRHFPMISSFQEKNNQWSAIAREIISDVKDGWNVGFVTLGDPMVYSTYSYLLERIGTDIETETLSGIPSFIQLAATLQLPLTMDDQSLAVIPATASEDTLEQALLLHDTVVIMKVANHMDRVRSLLERLDLLETSHLVSKVAMEDQEIKSPLSSVHDLAGLSYFSTVLVTKRSH</sequence>
<dbReference type="GO" id="GO:0030788">
    <property type="term" value="F:precorrin-2 C20-methyltransferase activity"/>
    <property type="evidence" value="ECO:0007669"/>
    <property type="project" value="InterPro"/>
</dbReference>
<organism evidence="10 12">
    <name type="scientific">Streptococcus danieliae</name>
    <dbReference type="NCBI Taxonomy" id="747656"/>
    <lineage>
        <taxon>Bacteria</taxon>
        <taxon>Bacillati</taxon>
        <taxon>Bacillota</taxon>
        <taxon>Bacilli</taxon>
        <taxon>Lactobacillales</taxon>
        <taxon>Streptococcaceae</taxon>
        <taxon>Streptococcus</taxon>
    </lineage>
</organism>
<dbReference type="NCBIfam" id="TIGR01467">
    <property type="entry name" value="cobI_cbiL"/>
    <property type="match status" value="1"/>
</dbReference>
<evidence type="ECO:0000256" key="7">
    <source>
        <dbReference type="PIRNR" id="PIRNR036427"/>
    </source>
</evidence>
<evidence type="ECO:0000256" key="1">
    <source>
        <dbReference type="ARBA" id="ARBA00004953"/>
    </source>
</evidence>
<gene>
    <name evidence="9" type="ORF">E5983_00185</name>
    <name evidence="10" type="ORF">HZY94_00205</name>
</gene>
<dbReference type="Gene3D" id="3.40.1010.10">
    <property type="entry name" value="Cobalt-precorrin-4 Transmethylase, Domain 1"/>
    <property type="match status" value="1"/>
</dbReference>
<dbReference type="CDD" id="cd11645">
    <property type="entry name" value="Precorrin_2_C20_MT"/>
    <property type="match status" value="1"/>
</dbReference>
<dbReference type="Proteomes" id="UP000589521">
    <property type="component" value="Unassembled WGS sequence"/>
</dbReference>
<keyword evidence="6" id="KW-0949">S-adenosyl-L-methionine</keyword>
<protein>
    <submittedName>
        <fullName evidence="10">Cobalt-factor II C(20)-methyltransferase</fullName>
        <ecNumber evidence="10">2.1.1.151</ecNumber>
    </submittedName>
</protein>
<keyword evidence="3" id="KW-0169">Cobalamin biosynthesis</keyword>
<proteinExistence type="inferred from homology"/>
<comment type="similarity">
    <text evidence="2 7">Belongs to the precorrin methyltransferase family.</text>
</comment>
<evidence type="ECO:0000256" key="2">
    <source>
        <dbReference type="ARBA" id="ARBA00005879"/>
    </source>
</evidence>
<dbReference type="EC" id="2.1.1.151" evidence="10"/>
<dbReference type="RefSeq" id="WP_160331927.1">
    <property type="nucleotide sequence ID" value="NZ_JACBXX010000022.1"/>
</dbReference>
<evidence type="ECO:0000259" key="8">
    <source>
        <dbReference type="Pfam" id="PF00590"/>
    </source>
</evidence>
<dbReference type="Pfam" id="PF00590">
    <property type="entry name" value="TP_methylase"/>
    <property type="match status" value="1"/>
</dbReference>
<dbReference type="NCBIfam" id="NF004059">
    <property type="entry name" value="PRK05576.1-2"/>
    <property type="match status" value="1"/>
</dbReference>
<evidence type="ECO:0000256" key="6">
    <source>
        <dbReference type="ARBA" id="ARBA00022691"/>
    </source>
</evidence>
<evidence type="ECO:0000256" key="4">
    <source>
        <dbReference type="ARBA" id="ARBA00022603"/>
    </source>
</evidence>
<dbReference type="InterPro" id="IPR006364">
    <property type="entry name" value="CobI/CbiL/CobIJ_dom"/>
</dbReference>
<name>A0A7Z0M552_9STRE</name>
<feature type="domain" description="Tetrapyrrole methylase" evidence="8">
    <location>
        <begin position="3"/>
        <end position="209"/>
    </location>
</feature>
<dbReference type="InterPro" id="IPR035996">
    <property type="entry name" value="4pyrrol_Methylase_sf"/>
</dbReference>